<gene>
    <name evidence="1" type="ORF">B0A49_13958</name>
</gene>
<organism evidence="1 2">
    <name type="scientific">Cryomyces minteri</name>
    <dbReference type="NCBI Taxonomy" id="331657"/>
    <lineage>
        <taxon>Eukaryota</taxon>
        <taxon>Fungi</taxon>
        <taxon>Dikarya</taxon>
        <taxon>Ascomycota</taxon>
        <taxon>Pezizomycotina</taxon>
        <taxon>Dothideomycetes</taxon>
        <taxon>Dothideomycetes incertae sedis</taxon>
        <taxon>Cryomyces</taxon>
    </lineage>
</organism>
<dbReference type="AlphaFoldDB" id="A0A4U0TNX7"/>
<reference evidence="1 2" key="1">
    <citation type="submission" date="2017-03" db="EMBL/GenBank/DDBJ databases">
        <title>Genomes of endolithic fungi from Antarctica.</title>
        <authorList>
            <person name="Coleine C."/>
            <person name="Masonjones S."/>
            <person name="Stajich J.E."/>
        </authorList>
    </citation>
    <scope>NUCLEOTIDE SEQUENCE [LARGE SCALE GENOMIC DNA]</scope>
    <source>
        <strain evidence="1 2">CCFEE 5187</strain>
    </source>
</reference>
<dbReference type="EMBL" id="NAJN01004269">
    <property type="protein sequence ID" value="TKA23743.1"/>
    <property type="molecule type" value="Genomic_DNA"/>
</dbReference>
<evidence type="ECO:0000313" key="1">
    <source>
        <dbReference type="EMBL" id="TKA23743.1"/>
    </source>
</evidence>
<keyword evidence="2" id="KW-1185">Reference proteome</keyword>
<name>A0A4U0TNX7_9PEZI</name>
<comment type="caution">
    <text evidence="1">The sequence shown here is derived from an EMBL/GenBank/DDBJ whole genome shotgun (WGS) entry which is preliminary data.</text>
</comment>
<sequence length="86" mass="9500">PRRLGSLRVGTLLFWLCGSGVPAGDWDWLLWLPLNALLEEGLFPIVGFWLVYVLKASSTQALRSSPLLFVLAGASCPSCRRYHGRA</sequence>
<feature type="non-terminal residue" evidence="1">
    <location>
        <position position="1"/>
    </location>
</feature>
<dbReference type="Proteomes" id="UP000308768">
    <property type="component" value="Unassembled WGS sequence"/>
</dbReference>
<protein>
    <submittedName>
        <fullName evidence="1">Uncharacterized protein</fullName>
    </submittedName>
</protein>
<proteinExistence type="predicted"/>
<evidence type="ECO:0000313" key="2">
    <source>
        <dbReference type="Proteomes" id="UP000308768"/>
    </source>
</evidence>
<accession>A0A4U0TNX7</accession>